<dbReference type="PANTHER" id="PTHR28027">
    <property type="entry name" value="TRANSCRIPTIONAL REGULATOR MIT1"/>
    <property type="match status" value="1"/>
</dbReference>
<protein>
    <recommendedName>
        <fullName evidence="4">Gti1/Pac2 family-domain-containing protein</fullName>
    </recommendedName>
</protein>
<evidence type="ECO:0000313" key="3">
    <source>
        <dbReference type="Proteomes" id="UP000738359"/>
    </source>
</evidence>
<feature type="region of interest" description="Disordered" evidence="1">
    <location>
        <begin position="61"/>
        <end position="82"/>
    </location>
</feature>
<gene>
    <name evidence="2" type="ORF">BGZ70_005949</name>
</gene>
<feature type="region of interest" description="Disordered" evidence="1">
    <location>
        <begin position="363"/>
        <end position="439"/>
    </location>
</feature>
<evidence type="ECO:0000256" key="1">
    <source>
        <dbReference type="SAM" id="MobiDB-lite"/>
    </source>
</evidence>
<evidence type="ECO:0008006" key="4">
    <source>
        <dbReference type="Google" id="ProtNLM"/>
    </source>
</evidence>
<feature type="region of interest" description="Disordered" evidence="1">
    <location>
        <begin position="298"/>
        <end position="348"/>
    </location>
</feature>
<dbReference type="GO" id="GO:0003677">
    <property type="term" value="F:DNA binding"/>
    <property type="evidence" value="ECO:0007669"/>
    <property type="project" value="TreeGrafter"/>
</dbReference>
<feature type="compositionally biased region" description="Polar residues" evidence="1">
    <location>
        <begin position="68"/>
        <end position="82"/>
    </location>
</feature>
<dbReference type="AlphaFoldDB" id="A0A9P6M457"/>
<dbReference type="EMBL" id="JAAAHY010000324">
    <property type="protein sequence ID" value="KAF9964780.1"/>
    <property type="molecule type" value="Genomic_DNA"/>
</dbReference>
<accession>A0A9P6M457</accession>
<sequence length="552" mass="61552">MLIPVSFMLCYTCLTNSNLGVSILGRIEDTRDALIVLEACRQGLLPRINRRLLAAEREGSIKSEPYDESSSGPATRTRQATAPNPSLIEAGSVFVFDEDESGICRWTDGRIWSPSRICGNFLVYRELYRKLPDQKCWTAKDKAGMKDGNGLKDKTLKETVKKENLVVLGCMKGTFVLKKNGLVKKTICVTGVELPPPEELRGRSNVASRLRTGRSAVFNRPPGFKKLTGTQHLVCYERPGAAMSSLHRPRDYVQLRDLPISKTFVLAQKYRNPLRITPLPPDQLSIDPWDEYINSERIIESRNTSNPQMRPKRAKPSLDDNSGNASSSHFMPEEHVQHHPREPVPAAATSASHKIFTVSHPYSTRSHSHQLGHRTESQVTSRISRNLDRSVRRSTRLIAPKDHDNAELSTQRKRRSASVTSSDHGVFIKDERSASTPPTNTLVYDARNWMSSASPDSQLEVHGVKSKNGQWELLPSADVNSHVEAASSALLPSLYNHAGFHDGRTLVDDEEQETARKAAWIVERAGAPAHTPDHEFYQHGRGISLSPANTQP</sequence>
<dbReference type="InterPro" id="IPR018608">
    <property type="entry name" value="Gti1/Pac2"/>
</dbReference>
<feature type="region of interest" description="Disordered" evidence="1">
    <location>
        <begin position="527"/>
        <end position="552"/>
    </location>
</feature>
<dbReference type="PANTHER" id="PTHR28027:SF2">
    <property type="entry name" value="TRANSCRIPTIONAL REGULATOR MIT1"/>
    <property type="match status" value="1"/>
</dbReference>
<feature type="compositionally biased region" description="Basic and acidic residues" evidence="1">
    <location>
        <begin position="331"/>
        <end position="342"/>
    </location>
</feature>
<keyword evidence="3" id="KW-1185">Reference proteome</keyword>
<proteinExistence type="predicted"/>
<reference evidence="2" key="1">
    <citation type="journal article" date="2020" name="Fungal Divers.">
        <title>Resolving the Mortierellaceae phylogeny through synthesis of multi-gene phylogenetics and phylogenomics.</title>
        <authorList>
            <person name="Vandepol N."/>
            <person name="Liber J."/>
            <person name="Desiro A."/>
            <person name="Na H."/>
            <person name="Kennedy M."/>
            <person name="Barry K."/>
            <person name="Grigoriev I.V."/>
            <person name="Miller A.N."/>
            <person name="O'Donnell K."/>
            <person name="Stajich J.E."/>
            <person name="Bonito G."/>
        </authorList>
    </citation>
    <scope>NUCLEOTIDE SEQUENCE</scope>
    <source>
        <strain evidence="2">CK1249</strain>
    </source>
</reference>
<dbReference type="OrthoDB" id="5572844at2759"/>
<name>A0A9P6M457_MORAP</name>
<dbReference type="Proteomes" id="UP000738359">
    <property type="component" value="Unassembled WGS sequence"/>
</dbReference>
<evidence type="ECO:0000313" key="2">
    <source>
        <dbReference type="EMBL" id="KAF9964780.1"/>
    </source>
</evidence>
<feature type="compositionally biased region" description="Polar residues" evidence="1">
    <location>
        <begin position="319"/>
        <end position="329"/>
    </location>
</feature>
<comment type="caution">
    <text evidence="2">The sequence shown here is derived from an EMBL/GenBank/DDBJ whole genome shotgun (WGS) entry which is preliminary data.</text>
</comment>
<dbReference type="Pfam" id="PF09729">
    <property type="entry name" value="Gti1_Pac2"/>
    <property type="match status" value="2"/>
</dbReference>
<organism evidence="2 3">
    <name type="scientific">Mortierella alpina</name>
    <name type="common">Oleaginous fungus</name>
    <name type="synonym">Mortierella renispora</name>
    <dbReference type="NCBI Taxonomy" id="64518"/>
    <lineage>
        <taxon>Eukaryota</taxon>
        <taxon>Fungi</taxon>
        <taxon>Fungi incertae sedis</taxon>
        <taxon>Mucoromycota</taxon>
        <taxon>Mortierellomycotina</taxon>
        <taxon>Mortierellomycetes</taxon>
        <taxon>Mortierellales</taxon>
        <taxon>Mortierellaceae</taxon>
        <taxon>Mortierella</taxon>
    </lineage>
</organism>